<dbReference type="PANTHER" id="PTHR43245:SF58">
    <property type="entry name" value="BLL5923 PROTEIN"/>
    <property type="match status" value="1"/>
</dbReference>
<dbReference type="Proteomes" id="UP001519654">
    <property type="component" value="Unassembled WGS sequence"/>
</dbReference>
<evidence type="ECO:0000313" key="2">
    <source>
        <dbReference type="EMBL" id="MBU2670796.1"/>
    </source>
</evidence>
<accession>A0ABS5Z540</accession>
<gene>
    <name evidence="2" type="ORF">KOI35_45575</name>
</gene>
<comment type="caution">
    <text evidence="2">The sequence shown here is derived from an EMBL/GenBank/DDBJ whole genome shotgun (WGS) entry which is preliminary data.</text>
</comment>
<sequence>MRIVLFGSSGFIGRHVRAALDDVGELVTPGRDRHDLVHGDVGALKALMRAEKPDVVVCCVGALTGTAAELMRANAMVAANLLESAPEARLVRLGSAGEYGVVSSGRAVAEDDRLEPVGAYGVSHAAGTRLFALASNTVSLRVFNPIGAGQPASTVLGRVAAQLRAGEPALSLGPLGTHRDFVDVRDVASLIRAVVTADLLPHNVYNAGSGRAVTVRETVGMLAAQAGFTGAVHEAGAGPQRSAAVDWIQADISRAAADFGWAPAYDLSASVKSIWEDA</sequence>
<evidence type="ECO:0000313" key="3">
    <source>
        <dbReference type="Proteomes" id="UP001519654"/>
    </source>
</evidence>
<dbReference type="PANTHER" id="PTHR43245">
    <property type="entry name" value="BIFUNCTIONAL POLYMYXIN RESISTANCE PROTEIN ARNA"/>
    <property type="match status" value="1"/>
</dbReference>
<keyword evidence="3" id="KW-1185">Reference proteome</keyword>
<proteinExistence type="predicted"/>
<dbReference type="InterPro" id="IPR036291">
    <property type="entry name" value="NAD(P)-bd_dom_sf"/>
</dbReference>
<protein>
    <submittedName>
        <fullName evidence="2">NAD(P)-dependent oxidoreductase</fullName>
    </submittedName>
</protein>
<dbReference type="Pfam" id="PF01370">
    <property type="entry name" value="Epimerase"/>
    <property type="match status" value="1"/>
</dbReference>
<name>A0ABS5Z540_9ACTN</name>
<dbReference type="InterPro" id="IPR001509">
    <property type="entry name" value="Epimerase_deHydtase"/>
</dbReference>
<dbReference type="SUPFAM" id="SSF51735">
    <property type="entry name" value="NAD(P)-binding Rossmann-fold domains"/>
    <property type="match status" value="1"/>
</dbReference>
<dbReference type="RefSeq" id="WP_215796030.1">
    <property type="nucleotide sequence ID" value="NZ_JAHKKG010000023.1"/>
</dbReference>
<dbReference type="EMBL" id="JAHKKG010000023">
    <property type="protein sequence ID" value="MBU2670796.1"/>
    <property type="molecule type" value="Genomic_DNA"/>
</dbReference>
<dbReference type="InterPro" id="IPR050177">
    <property type="entry name" value="Lipid_A_modif_metabolic_enz"/>
</dbReference>
<dbReference type="Gene3D" id="3.90.25.10">
    <property type="entry name" value="UDP-galactose 4-epimerase, domain 1"/>
    <property type="match status" value="1"/>
</dbReference>
<reference evidence="2 3" key="1">
    <citation type="submission" date="2021-06" db="EMBL/GenBank/DDBJ databases">
        <title>Actinoplanes lichenicola sp. nov., and Actinoplanes ovalisporus sp. nov., isolated from lichen in Thailand.</title>
        <authorList>
            <person name="Saeng-In P."/>
            <person name="Kanchanasin P."/>
            <person name="Yuki M."/>
            <person name="Kudo T."/>
            <person name="Ohkuma M."/>
            <person name="Phongsopitanun W."/>
            <person name="Tanasupawat S."/>
        </authorList>
    </citation>
    <scope>NUCLEOTIDE SEQUENCE [LARGE SCALE GENOMIC DNA]</scope>
    <source>
        <strain evidence="2 3">NBRC 110975</strain>
    </source>
</reference>
<evidence type="ECO:0000259" key="1">
    <source>
        <dbReference type="Pfam" id="PF01370"/>
    </source>
</evidence>
<dbReference type="Gene3D" id="3.40.50.720">
    <property type="entry name" value="NAD(P)-binding Rossmann-like Domain"/>
    <property type="match status" value="1"/>
</dbReference>
<feature type="domain" description="NAD-dependent epimerase/dehydratase" evidence="1">
    <location>
        <begin position="3"/>
        <end position="208"/>
    </location>
</feature>
<organism evidence="2 3">
    <name type="scientific">Paractinoplanes bogorensis</name>
    <dbReference type="NCBI Taxonomy" id="1610840"/>
    <lineage>
        <taxon>Bacteria</taxon>
        <taxon>Bacillati</taxon>
        <taxon>Actinomycetota</taxon>
        <taxon>Actinomycetes</taxon>
        <taxon>Micromonosporales</taxon>
        <taxon>Micromonosporaceae</taxon>
        <taxon>Paractinoplanes</taxon>
    </lineage>
</organism>